<reference evidence="1 2" key="1">
    <citation type="submission" date="2021-01" db="EMBL/GenBank/DDBJ databases">
        <title>Chromosome-level genome assembly of a human fungal pathogen reveals clustering of transcriptionally co-regulated genes.</title>
        <authorList>
            <person name="Voorhies M."/>
            <person name="Cohen S."/>
            <person name="Shea T.P."/>
            <person name="Petrus S."/>
            <person name="Munoz J.F."/>
            <person name="Poplawski S."/>
            <person name="Goldman W.E."/>
            <person name="Michael T."/>
            <person name="Cuomo C.A."/>
            <person name="Sil A."/>
            <person name="Beyhan S."/>
        </authorList>
    </citation>
    <scope>NUCLEOTIDE SEQUENCE [LARGE SCALE GENOMIC DNA]</scope>
    <source>
        <strain evidence="1 2">G184AR</strain>
    </source>
</reference>
<proteinExistence type="predicted"/>
<dbReference type="AlphaFoldDB" id="A0A8H7Z6S5"/>
<evidence type="ECO:0000313" key="1">
    <source>
        <dbReference type="EMBL" id="KAG5305155.1"/>
    </source>
</evidence>
<comment type="caution">
    <text evidence="1">The sequence shown here is derived from an EMBL/GenBank/DDBJ whole genome shotgun (WGS) entry which is preliminary data.</text>
</comment>
<dbReference type="Proteomes" id="UP000670092">
    <property type="component" value="Unassembled WGS sequence"/>
</dbReference>
<dbReference type="VEuPathDB" id="FungiDB:I7I52_03722"/>
<dbReference type="EMBL" id="JAEVHI010000001">
    <property type="protein sequence ID" value="KAG5305155.1"/>
    <property type="molecule type" value="Genomic_DNA"/>
</dbReference>
<name>A0A8H7Z6S5_AJECA</name>
<accession>A0A8H7Z6S5</accession>
<protein>
    <submittedName>
        <fullName evidence="1">Uncharacterized protein</fullName>
    </submittedName>
</protein>
<gene>
    <name evidence="1" type="ORF">I7I52_03722</name>
</gene>
<sequence>MRLPCLYTGTNGCTEVVGCFNFNTPDITEDDGSFLSLPSGSTISVPSLLLSRLPSPSPPLQLSFSVSLFEAVA</sequence>
<organism evidence="1 2">
    <name type="scientific">Ajellomyces capsulatus</name>
    <name type="common">Darling's disease fungus</name>
    <name type="synonym">Histoplasma capsulatum</name>
    <dbReference type="NCBI Taxonomy" id="5037"/>
    <lineage>
        <taxon>Eukaryota</taxon>
        <taxon>Fungi</taxon>
        <taxon>Dikarya</taxon>
        <taxon>Ascomycota</taxon>
        <taxon>Pezizomycotina</taxon>
        <taxon>Eurotiomycetes</taxon>
        <taxon>Eurotiomycetidae</taxon>
        <taxon>Onygenales</taxon>
        <taxon>Ajellomycetaceae</taxon>
        <taxon>Histoplasma</taxon>
    </lineage>
</organism>
<evidence type="ECO:0000313" key="2">
    <source>
        <dbReference type="Proteomes" id="UP000670092"/>
    </source>
</evidence>